<reference evidence="3" key="1">
    <citation type="submission" date="2020-07" db="EMBL/GenBank/DDBJ databases">
        <title>Genome sequence and genetic diversity analysis of an under-domesticated orphan crop, white fonio (Digitaria exilis).</title>
        <authorList>
            <person name="Bennetzen J.L."/>
            <person name="Chen S."/>
            <person name="Ma X."/>
            <person name="Wang X."/>
            <person name="Yssel A.E.J."/>
            <person name="Chaluvadi S.R."/>
            <person name="Johnson M."/>
            <person name="Gangashetty P."/>
            <person name="Hamidou F."/>
            <person name="Sanogo M.D."/>
            <person name="Zwaenepoel A."/>
            <person name="Wallace J."/>
            <person name="Van De Peer Y."/>
            <person name="Van Deynze A."/>
        </authorList>
    </citation>
    <scope>NUCLEOTIDE SEQUENCE</scope>
    <source>
        <tissue evidence="3">Leaves</tissue>
    </source>
</reference>
<proteinExistence type="predicted"/>
<sequence>MAARTAARFVQRRLMSSGGKVLSEEEKAAENVYIKKMEQEKLEKLARKEHCVRSLVLEVSLHDTVWLIQDVTLFQGPSAGEQASSTTSSAASDVKAAGGPAESASTSTDKNRNYAVAAGTIAALSGLGWYLLSKPKKSEEVVD</sequence>
<dbReference type="PANTHER" id="PTHR33878">
    <property type="entry name" value="OS08G0559000 PROTEIN"/>
    <property type="match status" value="1"/>
</dbReference>
<keyword evidence="4" id="KW-1185">Reference proteome</keyword>
<feature type="compositionally biased region" description="Low complexity" evidence="1">
    <location>
        <begin position="78"/>
        <end position="97"/>
    </location>
</feature>
<accession>A0A835KL58</accession>
<gene>
    <name evidence="3" type="ORF">HU200_011645</name>
</gene>
<keyword evidence="2" id="KW-0812">Transmembrane</keyword>
<dbReference type="OrthoDB" id="1932250at2759"/>
<dbReference type="AlphaFoldDB" id="A0A835KL58"/>
<name>A0A835KL58_9POAL</name>
<dbReference type="PANTHER" id="PTHR33878:SF1">
    <property type="entry name" value="OS08G0559000 PROTEIN"/>
    <property type="match status" value="1"/>
</dbReference>
<evidence type="ECO:0000256" key="2">
    <source>
        <dbReference type="SAM" id="Phobius"/>
    </source>
</evidence>
<evidence type="ECO:0000313" key="4">
    <source>
        <dbReference type="Proteomes" id="UP000636709"/>
    </source>
</evidence>
<evidence type="ECO:0000313" key="3">
    <source>
        <dbReference type="EMBL" id="KAF8753198.1"/>
    </source>
</evidence>
<evidence type="ECO:0000256" key="1">
    <source>
        <dbReference type="SAM" id="MobiDB-lite"/>
    </source>
</evidence>
<protein>
    <submittedName>
        <fullName evidence="3">Uncharacterized protein</fullName>
    </submittedName>
</protein>
<keyword evidence="2" id="KW-0472">Membrane</keyword>
<feature type="transmembrane region" description="Helical" evidence="2">
    <location>
        <begin position="114"/>
        <end position="132"/>
    </location>
</feature>
<dbReference type="Proteomes" id="UP000636709">
    <property type="component" value="Unassembled WGS sequence"/>
</dbReference>
<comment type="caution">
    <text evidence="3">The sequence shown here is derived from an EMBL/GenBank/DDBJ whole genome shotgun (WGS) entry which is preliminary data.</text>
</comment>
<dbReference type="InterPro" id="IPR045284">
    <property type="entry name" value="At2g27730-like"/>
</dbReference>
<feature type="region of interest" description="Disordered" evidence="1">
    <location>
        <begin position="78"/>
        <end position="110"/>
    </location>
</feature>
<organism evidence="3 4">
    <name type="scientific">Digitaria exilis</name>
    <dbReference type="NCBI Taxonomy" id="1010633"/>
    <lineage>
        <taxon>Eukaryota</taxon>
        <taxon>Viridiplantae</taxon>
        <taxon>Streptophyta</taxon>
        <taxon>Embryophyta</taxon>
        <taxon>Tracheophyta</taxon>
        <taxon>Spermatophyta</taxon>
        <taxon>Magnoliopsida</taxon>
        <taxon>Liliopsida</taxon>
        <taxon>Poales</taxon>
        <taxon>Poaceae</taxon>
        <taxon>PACMAD clade</taxon>
        <taxon>Panicoideae</taxon>
        <taxon>Panicodae</taxon>
        <taxon>Paniceae</taxon>
        <taxon>Anthephorinae</taxon>
        <taxon>Digitaria</taxon>
    </lineage>
</organism>
<dbReference type="EMBL" id="JACEFO010000909">
    <property type="protein sequence ID" value="KAF8753198.1"/>
    <property type="molecule type" value="Genomic_DNA"/>
</dbReference>
<keyword evidence="2" id="KW-1133">Transmembrane helix</keyword>